<keyword evidence="1" id="KW-1185">Reference proteome</keyword>
<reference evidence="2" key="1">
    <citation type="submission" date="2017-02" db="UniProtKB">
        <authorList>
            <consortium name="WormBaseParasite"/>
        </authorList>
    </citation>
    <scope>IDENTIFICATION</scope>
</reference>
<dbReference type="Proteomes" id="UP000036681">
    <property type="component" value="Unplaced"/>
</dbReference>
<accession>A0A0M3HKD5</accession>
<dbReference type="AlphaFoldDB" id="A0A0M3HKD5"/>
<proteinExistence type="predicted"/>
<dbReference type="WBParaSite" id="ALUE_0000198001-mRNA-1">
    <property type="protein sequence ID" value="ALUE_0000198001-mRNA-1"/>
    <property type="gene ID" value="ALUE_0000198001"/>
</dbReference>
<evidence type="ECO:0000313" key="1">
    <source>
        <dbReference type="Proteomes" id="UP000036681"/>
    </source>
</evidence>
<protein>
    <submittedName>
        <fullName evidence="2">Protein kinase domain-containing protein</fullName>
    </submittedName>
</protein>
<organism evidence="1 2">
    <name type="scientific">Ascaris lumbricoides</name>
    <name type="common">Giant roundworm</name>
    <dbReference type="NCBI Taxonomy" id="6252"/>
    <lineage>
        <taxon>Eukaryota</taxon>
        <taxon>Metazoa</taxon>
        <taxon>Ecdysozoa</taxon>
        <taxon>Nematoda</taxon>
        <taxon>Chromadorea</taxon>
        <taxon>Rhabditida</taxon>
        <taxon>Spirurina</taxon>
        <taxon>Ascaridomorpha</taxon>
        <taxon>Ascaridoidea</taxon>
        <taxon>Ascarididae</taxon>
        <taxon>Ascaris</taxon>
    </lineage>
</organism>
<evidence type="ECO:0000313" key="2">
    <source>
        <dbReference type="WBParaSite" id="ALUE_0000198001-mRNA-1"/>
    </source>
</evidence>
<name>A0A0M3HKD5_ASCLU</name>
<sequence length="103" mass="12240">MHQDLLLVEINLSTEVPEVRTYDSPFKRIAKEEEQTFENVVDPLLTEEYDVNYAFQTLILRMLTDWPLCSNREFESDMHHLKIMCARDQMEKLTDEGFQNAIK</sequence>